<dbReference type="InterPro" id="IPR005135">
    <property type="entry name" value="Endo/exonuclease/phosphatase"/>
</dbReference>
<keyword evidence="7 10" id="KW-0460">Magnesium</keyword>
<evidence type="ECO:0000256" key="1">
    <source>
        <dbReference type="ARBA" id="ARBA00007092"/>
    </source>
</evidence>
<evidence type="ECO:0000256" key="4">
    <source>
        <dbReference type="ARBA" id="ARBA00022771"/>
    </source>
</evidence>
<reference evidence="15" key="1">
    <citation type="submission" date="2021-10" db="EMBL/GenBank/DDBJ databases">
        <title>De novo Genome Assembly of Clathrus columnatus (Basidiomycota, Fungi) Using Illumina and Nanopore Sequence Data.</title>
        <authorList>
            <person name="Ogiso-Tanaka E."/>
            <person name="Itagaki H."/>
            <person name="Hosoya T."/>
            <person name="Hosaka K."/>
        </authorList>
    </citation>
    <scope>NUCLEOTIDE SEQUENCE</scope>
    <source>
        <strain evidence="15">MO-923</strain>
    </source>
</reference>
<keyword evidence="16" id="KW-1185">Reference proteome</keyword>
<dbReference type="EMBL" id="BPWL01000006">
    <property type="protein sequence ID" value="GJJ11349.1"/>
    <property type="molecule type" value="Genomic_DNA"/>
</dbReference>
<evidence type="ECO:0000256" key="8">
    <source>
        <dbReference type="ARBA" id="ARBA00023242"/>
    </source>
</evidence>
<feature type="binding site" evidence="10">
    <location>
        <position position="398"/>
    </location>
    <ligand>
        <name>Mg(2+)</name>
        <dbReference type="ChEBI" id="CHEBI:18420"/>
        <label>1</label>
    </ligand>
</feature>
<evidence type="ECO:0000256" key="6">
    <source>
        <dbReference type="ARBA" id="ARBA00022833"/>
    </source>
</evidence>
<dbReference type="NCBIfam" id="TIGR00633">
    <property type="entry name" value="xth"/>
    <property type="match status" value="1"/>
</dbReference>
<evidence type="ECO:0000256" key="9">
    <source>
        <dbReference type="PIRSR" id="PIRSR604808-1"/>
    </source>
</evidence>
<sequence length="805" mass="91093">MEDYLTYLRAKVLWNHFNTLSSSSELSDEALVALQRLLDQSIEELSSYLSGNTGKYAEAADFVTQDLGKEKKENCQNVAAVNSKLESIAHAYKEIIKLTKEFDELTLIALTKVLPTLDAKRRASYDLLAVTIEASLLKLSVLKGRLQSSLYGYVPPNPGSTTTIGELVEKLISRYSQREEKLLAQEKSLKSEIKEYKTILNSSKDGGFAQVVEDLARIKKETEDCKKDLRMEFELYHNTIQMKTQRNMLQKYFSLPKTYETFLSFPVNKGGYSGVAVYTKTCSIAPLKAEEGLTGILQPKPPLDIADRISPSYPRLSDLEIYPEDDGSKITNLNELELEGRALVLDFGLFVLINVYCPAETSETRLPYKMNYHLLLQERVRRLIQEENRQVIVAGDINITAAPIDHCDGNLPSNFAVFWERPPRAWFKNWLSPFGPMVDVVRKSWPERKEMYTCWNTRISARESNYGTRVDYILFTEGLLPWLKFGDIQPSVKGSDHCPVYVDLHDEIRLESGETFTLRDAIRYEQAKRRPPRIAARFWDEYKQRNLASFFMSKKNEHSSSESSPSTTPPEHTRNPPLETETVASVSLTSVACSRTSSDSRTVSQTTTKLHRKRSQDDDVVKVKKQKTGQAKISSFFKKDNGEASLSATSSGVQVINSSVDTRQIEEDRHLALQLSQSEDGLISTTAPSTTNSQSKSAWNELLAPIQPPKCDVHSEPCKEFTVNKPGLNKGKTFFLCSRPLGPGYDKGRAERLKSEERGPEDKAKPERVVNEGTCIRHLCGFYDFPIKFFQLCEINSDEISTRKS</sequence>
<dbReference type="InterPro" id="IPR036691">
    <property type="entry name" value="Endo/exonu/phosph_ase_sf"/>
</dbReference>
<organism evidence="15 16">
    <name type="scientific">Clathrus columnatus</name>
    <dbReference type="NCBI Taxonomy" id="1419009"/>
    <lineage>
        <taxon>Eukaryota</taxon>
        <taxon>Fungi</taxon>
        <taxon>Dikarya</taxon>
        <taxon>Basidiomycota</taxon>
        <taxon>Agaricomycotina</taxon>
        <taxon>Agaricomycetes</taxon>
        <taxon>Phallomycetidae</taxon>
        <taxon>Phallales</taxon>
        <taxon>Clathraceae</taxon>
        <taxon>Clathrus</taxon>
    </lineage>
</organism>
<dbReference type="PANTHER" id="PTHR22748:SF4">
    <property type="entry name" value="DNA-(APURINIC OR APYRIMIDINIC SITE) ENDONUCLEASE 2"/>
    <property type="match status" value="1"/>
</dbReference>
<feature type="binding site" evidence="10">
    <location>
        <position position="497"/>
    </location>
    <ligand>
        <name>Mg(2+)</name>
        <dbReference type="ChEBI" id="CHEBI:18420"/>
        <label>1</label>
    </ligand>
</feature>
<feature type="compositionally biased region" description="Low complexity" evidence="13">
    <location>
        <begin position="561"/>
        <end position="570"/>
    </location>
</feature>
<dbReference type="PROSITE" id="PS51999">
    <property type="entry name" value="ZF_GRF"/>
    <property type="match status" value="1"/>
</dbReference>
<dbReference type="Gene3D" id="3.60.10.10">
    <property type="entry name" value="Endonuclease/exonuclease/phosphatase"/>
    <property type="match status" value="1"/>
</dbReference>
<evidence type="ECO:0000256" key="2">
    <source>
        <dbReference type="ARBA" id="ARBA00013541"/>
    </source>
</evidence>
<dbReference type="Proteomes" id="UP001050691">
    <property type="component" value="Unassembled WGS sequence"/>
</dbReference>
<feature type="active site" description="Proton donor/acceptor" evidence="9">
    <location>
        <position position="396"/>
    </location>
</feature>
<keyword evidence="6" id="KW-0862">Zinc</keyword>
<evidence type="ECO:0000256" key="5">
    <source>
        <dbReference type="ARBA" id="ARBA00022801"/>
    </source>
</evidence>
<feature type="binding site" evidence="10">
    <location>
        <position position="496"/>
    </location>
    <ligand>
        <name>Mg(2+)</name>
        <dbReference type="ChEBI" id="CHEBI:18420"/>
        <label>1</label>
    </ligand>
</feature>
<feature type="active site" evidence="9">
    <location>
        <position position="356"/>
    </location>
</feature>
<dbReference type="InterPro" id="IPR004808">
    <property type="entry name" value="AP_endonuc_1"/>
</dbReference>
<evidence type="ECO:0000256" key="12">
    <source>
        <dbReference type="PROSITE-ProRule" id="PRU01343"/>
    </source>
</evidence>
<dbReference type="GO" id="GO:0008270">
    <property type="term" value="F:zinc ion binding"/>
    <property type="evidence" value="ECO:0007669"/>
    <property type="project" value="UniProtKB-KW"/>
</dbReference>
<feature type="region of interest" description="Disordered" evidence="13">
    <location>
        <begin position="595"/>
        <end position="623"/>
    </location>
</feature>
<name>A0AAV5AF74_9AGAM</name>
<dbReference type="Pfam" id="PF03372">
    <property type="entry name" value="Exo_endo_phos"/>
    <property type="match status" value="1"/>
</dbReference>
<comment type="similarity">
    <text evidence="1">Belongs to the DNA repair enzymes AP/ExoA family.</text>
</comment>
<dbReference type="GO" id="GO:0003906">
    <property type="term" value="F:DNA-(apurinic or apyrimidinic site) endonuclease activity"/>
    <property type="evidence" value="ECO:0007669"/>
    <property type="project" value="TreeGrafter"/>
</dbReference>
<dbReference type="GO" id="GO:0008311">
    <property type="term" value="F:double-stranded DNA 3'-5' DNA exonuclease activity"/>
    <property type="evidence" value="ECO:0007669"/>
    <property type="project" value="TreeGrafter"/>
</dbReference>
<keyword evidence="4 12" id="KW-0863">Zinc-finger</keyword>
<evidence type="ECO:0000313" key="16">
    <source>
        <dbReference type="Proteomes" id="UP001050691"/>
    </source>
</evidence>
<evidence type="ECO:0000259" key="14">
    <source>
        <dbReference type="PROSITE" id="PS51999"/>
    </source>
</evidence>
<evidence type="ECO:0000256" key="13">
    <source>
        <dbReference type="SAM" id="MobiDB-lite"/>
    </source>
</evidence>
<dbReference type="SUPFAM" id="SSF56219">
    <property type="entry name" value="DNase I-like"/>
    <property type="match status" value="1"/>
</dbReference>
<protein>
    <recommendedName>
        <fullName evidence="2">DNA-(apurinic or apyrimidinic site) endonuclease 2</fullName>
    </recommendedName>
</protein>
<dbReference type="GO" id="GO:0008081">
    <property type="term" value="F:phosphoric diester hydrolase activity"/>
    <property type="evidence" value="ECO:0007669"/>
    <property type="project" value="TreeGrafter"/>
</dbReference>
<evidence type="ECO:0000313" key="15">
    <source>
        <dbReference type="EMBL" id="GJJ11349.1"/>
    </source>
</evidence>
<gene>
    <name evidence="15" type="ORF">Clacol_005581</name>
</gene>
<dbReference type="InterPro" id="IPR010666">
    <property type="entry name" value="Znf_GRF"/>
</dbReference>
<accession>A0AAV5AF74</accession>
<keyword evidence="10" id="KW-0464">Manganese</keyword>
<dbReference type="PANTHER" id="PTHR22748">
    <property type="entry name" value="AP ENDONUCLEASE"/>
    <property type="match status" value="1"/>
</dbReference>
<feature type="binding site" evidence="10">
    <location>
        <position position="396"/>
    </location>
    <ligand>
        <name>Mg(2+)</name>
        <dbReference type="ChEBI" id="CHEBI:18420"/>
        <label>1</label>
    </ligand>
</feature>
<feature type="compositionally biased region" description="Polar residues" evidence="13">
    <location>
        <begin position="595"/>
        <end position="608"/>
    </location>
</feature>
<evidence type="ECO:0000256" key="7">
    <source>
        <dbReference type="ARBA" id="ARBA00022842"/>
    </source>
</evidence>
<dbReference type="GO" id="GO:0005634">
    <property type="term" value="C:nucleus"/>
    <property type="evidence" value="ECO:0007669"/>
    <property type="project" value="TreeGrafter"/>
</dbReference>
<feature type="active site" description="Proton acceptor" evidence="9">
    <location>
        <position position="497"/>
    </location>
</feature>
<evidence type="ECO:0000256" key="3">
    <source>
        <dbReference type="ARBA" id="ARBA00022723"/>
    </source>
</evidence>
<dbReference type="GO" id="GO:0006284">
    <property type="term" value="P:base-excision repair"/>
    <property type="evidence" value="ECO:0007669"/>
    <property type="project" value="TreeGrafter"/>
</dbReference>
<dbReference type="AlphaFoldDB" id="A0AAV5AF74"/>
<evidence type="ECO:0000256" key="11">
    <source>
        <dbReference type="PIRSR" id="PIRSR604808-3"/>
    </source>
</evidence>
<keyword evidence="3 10" id="KW-0479">Metal-binding</keyword>
<comment type="cofactor">
    <cofactor evidence="10">
        <name>Mg(2+)</name>
        <dbReference type="ChEBI" id="CHEBI:18420"/>
    </cofactor>
    <cofactor evidence="10">
        <name>Mn(2+)</name>
        <dbReference type="ChEBI" id="CHEBI:29035"/>
    </cofactor>
    <text evidence="10">Probably binds two magnesium or manganese ions per subunit.</text>
</comment>
<feature type="site" description="Transition state stabilizer" evidence="11">
    <location>
        <position position="398"/>
    </location>
</feature>
<keyword evidence="8" id="KW-0539">Nucleus</keyword>
<feature type="site" description="Interaction with DNA substrate" evidence="11">
    <location>
        <position position="497"/>
    </location>
</feature>
<feature type="region of interest" description="Disordered" evidence="13">
    <location>
        <begin position="554"/>
        <end position="577"/>
    </location>
</feature>
<keyword evidence="5" id="KW-0378">Hydrolase</keyword>
<feature type="region of interest" description="Disordered" evidence="13">
    <location>
        <begin position="747"/>
        <end position="767"/>
    </location>
</feature>
<proteinExistence type="inferred from homology"/>
<evidence type="ECO:0000256" key="10">
    <source>
        <dbReference type="PIRSR" id="PIRSR604808-2"/>
    </source>
</evidence>
<comment type="caution">
    <text evidence="15">The sequence shown here is derived from an EMBL/GenBank/DDBJ whole genome shotgun (WGS) entry which is preliminary data.</text>
</comment>
<dbReference type="PROSITE" id="PS51435">
    <property type="entry name" value="AP_NUCLEASE_F1_4"/>
    <property type="match status" value="1"/>
</dbReference>
<feature type="site" description="Important for catalytic activity" evidence="11">
    <location>
        <position position="471"/>
    </location>
</feature>
<feature type="domain" description="GRF-type" evidence="14">
    <location>
        <begin position="711"/>
        <end position="759"/>
    </location>
</feature>